<dbReference type="PANTHER" id="PTHR13675:SF1">
    <property type="entry name" value="SUCCINATE DEHYDROGENASE ASSEMBLY FACTOR 1, MITOCHONDRIAL"/>
    <property type="match status" value="1"/>
</dbReference>
<dbReference type="EMBL" id="MBFR01000021">
    <property type="protein sequence ID" value="PVU96929.1"/>
    <property type="molecule type" value="Genomic_DNA"/>
</dbReference>
<sequence>MTKPISGLQKDVLQLYRSFWRAIREKPTENHKNLKACIRNDFQKHKNMNKRDFETITFMLRSGKKKLEQFKSPSLKNITMT</sequence>
<evidence type="ECO:0000313" key="6">
    <source>
        <dbReference type="EMBL" id="PVU96929.1"/>
    </source>
</evidence>
<evidence type="ECO:0000256" key="3">
    <source>
        <dbReference type="ARBA" id="ARBA00023186"/>
    </source>
</evidence>
<dbReference type="GO" id="GO:0034553">
    <property type="term" value="P:mitochondrial respiratory chain complex II assembly"/>
    <property type="evidence" value="ECO:0007669"/>
    <property type="project" value="InterPro"/>
</dbReference>
<name>A0A2T9YX78_9FUNG</name>
<dbReference type="OrthoDB" id="273010at2759"/>
<proteinExistence type="inferred from homology"/>
<evidence type="ECO:0000256" key="1">
    <source>
        <dbReference type="ARBA" id="ARBA00004305"/>
    </source>
</evidence>
<accession>A0A2T9YX78</accession>
<protein>
    <recommendedName>
        <fullName evidence="5">Complex 1 LYR protein domain-containing protein</fullName>
    </recommendedName>
</protein>
<dbReference type="GO" id="GO:0005759">
    <property type="term" value="C:mitochondrial matrix"/>
    <property type="evidence" value="ECO:0007669"/>
    <property type="project" value="UniProtKB-SubCell"/>
</dbReference>
<comment type="subcellular location">
    <subcellularLocation>
        <location evidence="1">Mitochondrion matrix</location>
    </subcellularLocation>
</comment>
<gene>
    <name evidence="6" type="ORF">BB561_000875</name>
</gene>
<evidence type="ECO:0000256" key="2">
    <source>
        <dbReference type="ARBA" id="ARBA00023128"/>
    </source>
</evidence>
<dbReference type="AlphaFoldDB" id="A0A2T9YX78"/>
<dbReference type="Pfam" id="PF05347">
    <property type="entry name" value="Complex1_LYR"/>
    <property type="match status" value="1"/>
</dbReference>
<dbReference type="PANTHER" id="PTHR13675">
    <property type="entry name" value="LYR MOTIF-CONTAINING PROTEIN 2"/>
    <property type="match status" value="1"/>
</dbReference>
<reference evidence="6 7" key="1">
    <citation type="journal article" date="2018" name="MBio">
        <title>Comparative Genomics Reveals the Core Gene Toolbox for the Fungus-Insect Symbiosis.</title>
        <authorList>
            <person name="Wang Y."/>
            <person name="Stata M."/>
            <person name="Wang W."/>
            <person name="Stajich J.E."/>
            <person name="White M.M."/>
            <person name="Moncalvo J.M."/>
        </authorList>
    </citation>
    <scope>NUCLEOTIDE SEQUENCE [LARGE SCALE GENOMIC DNA]</scope>
    <source>
        <strain evidence="6 7">SWE-8-4</strain>
    </source>
</reference>
<dbReference type="Proteomes" id="UP000245383">
    <property type="component" value="Unassembled WGS sequence"/>
</dbReference>
<keyword evidence="3" id="KW-0143">Chaperone</keyword>
<evidence type="ECO:0000313" key="7">
    <source>
        <dbReference type="Proteomes" id="UP000245383"/>
    </source>
</evidence>
<dbReference type="InterPro" id="IPR008011">
    <property type="entry name" value="Complex1_LYR_dom"/>
</dbReference>
<comment type="caution">
    <text evidence="6">The sequence shown here is derived from an EMBL/GenBank/DDBJ whole genome shotgun (WGS) entry which is preliminary data.</text>
</comment>
<keyword evidence="2" id="KW-0496">Mitochondrion</keyword>
<comment type="similarity">
    <text evidence="4">Belongs to the complex I LYR family. SDHAF1 subfamily.</text>
</comment>
<feature type="domain" description="Complex 1 LYR protein" evidence="5">
    <location>
        <begin position="11"/>
        <end position="69"/>
    </location>
</feature>
<dbReference type="CDD" id="cd20268">
    <property type="entry name" value="Complex1_LYR_SDHAF1_LYRM8"/>
    <property type="match status" value="1"/>
</dbReference>
<evidence type="ECO:0000256" key="4">
    <source>
        <dbReference type="ARBA" id="ARBA00025715"/>
    </source>
</evidence>
<organism evidence="6 7">
    <name type="scientific">Smittium simulii</name>
    <dbReference type="NCBI Taxonomy" id="133385"/>
    <lineage>
        <taxon>Eukaryota</taxon>
        <taxon>Fungi</taxon>
        <taxon>Fungi incertae sedis</taxon>
        <taxon>Zoopagomycota</taxon>
        <taxon>Kickxellomycotina</taxon>
        <taxon>Harpellomycetes</taxon>
        <taxon>Harpellales</taxon>
        <taxon>Legeriomycetaceae</taxon>
        <taxon>Smittium</taxon>
    </lineage>
</organism>
<dbReference type="STRING" id="133385.A0A2T9YX78"/>
<keyword evidence="7" id="KW-1185">Reference proteome</keyword>
<dbReference type="InterPro" id="IPR045295">
    <property type="entry name" value="Complex1_LYR_SDHAF1_LYRM8"/>
</dbReference>
<evidence type="ECO:0000259" key="5">
    <source>
        <dbReference type="Pfam" id="PF05347"/>
    </source>
</evidence>